<dbReference type="Proteomes" id="UP001629744">
    <property type="component" value="Unassembled WGS sequence"/>
</dbReference>
<dbReference type="Pfam" id="PF12697">
    <property type="entry name" value="Abhydrolase_6"/>
    <property type="match status" value="1"/>
</dbReference>
<organism evidence="2 3">
    <name type="scientific">Prescottella soli</name>
    <dbReference type="NCBI Taxonomy" id="1543852"/>
    <lineage>
        <taxon>Bacteria</taxon>
        <taxon>Bacillati</taxon>
        <taxon>Actinomycetota</taxon>
        <taxon>Actinomycetes</taxon>
        <taxon>Mycobacteriales</taxon>
        <taxon>Nocardiaceae</taxon>
        <taxon>Prescottella</taxon>
    </lineage>
</organism>
<dbReference type="SUPFAM" id="SSF53474">
    <property type="entry name" value="alpha/beta-Hydrolases"/>
    <property type="match status" value="1"/>
</dbReference>
<comment type="caution">
    <text evidence="2">The sequence shown here is derived from an EMBL/GenBank/DDBJ whole genome shotgun (WGS) entry which is preliminary data.</text>
</comment>
<dbReference type="Gene3D" id="3.40.50.1820">
    <property type="entry name" value="alpha/beta hydrolase"/>
    <property type="match status" value="1"/>
</dbReference>
<dbReference type="EMBL" id="JBDLNU010000003">
    <property type="protein sequence ID" value="MFM1729277.1"/>
    <property type="molecule type" value="Genomic_DNA"/>
</dbReference>
<accession>A0ABW9FUW9</accession>
<feature type="domain" description="AB hydrolase-1" evidence="1">
    <location>
        <begin position="58"/>
        <end position="282"/>
    </location>
</feature>
<gene>
    <name evidence="2" type="ORF">ABEU19_002785</name>
</gene>
<keyword evidence="3" id="KW-1185">Reference proteome</keyword>
<dbReference type="PANTHER" id="PTHR43798">
    <property type="entry name" value="MONOACYLGLYCEROL LIPASE"/>
    <property type="match status" value="1"/>
</dbReference>
<evidence type="ECO:0000313" key="3">
    <source>
        <dbReference type="Proteomes" id="UP001629744"/>
    </source>
</evidence>
<dbReference type="GO" id="GO:0016787">
    <property type="term" value="F:hydrolase activity"/>
    <property type="evidence" value="ECO:0007669"/>
    <property type="project" value="UniProtKB-KW"/>
</dbReference>
<sequence>MGDSSVSEFAATASGRAFDDRYDRVLGKWGAPVEGVDVTTRHGTTRVNVCGPVAGPPVILLAGGGATSTSWFAVAGELAATHRVFAVDHLGDVGRSVIREPMRDVDDLMEWLVDVLDALGLASVAMVGHSYGAMVGLAFTIRNPDRADRLVLVDPNSCFAGFRAGFLVRAMPLLMRPTAARQRALIDWETAGVEVDPEWLDLVAFGAEHFPATRPVVPRRPRPSELSGVRCPMTVVLAGRSRVHDIRRVEARVRSSVPAARTVVVEAATHYTLPMTAAADLIAVVNEALR</sequence>
<dbReference type="InterPro" id="IPR029058">
    <property type="entry name" value="AB_hydrolase_fold"/>
</dbReference>
<dbReference type="RefSeq" id="WP_348605914.1">
    <property type="nucleotide sequence ID" value="NZ_CP157276.1"/>
</dbReference>
<reference evidence="2 3" key="1">
    <citation type="submission" date="2023-11" db="EMBL/GenBank/DDBJ databases">
        <authorList>
            <person name="Val-Calvo J."/>
            <person name="Scortti M."/>
            <person name="Vazquez-Boland J."/>
        </authorList>
    </citation>
    <scope>NUCLEOTIDE SEQUENCE [LARGE SCALE GENOMIC DNA]</scope>
    <source>
        <strain evidence="2 3">DSM 46662</strain>
    </source>
</reference>
<evidence type="ECO:0000313" key="2">
    <source>
        <dbReference type="EMBL" id="MFM1729277.1"/>
    </source>
</evidence>
<proteinExistence type="predicted"/>
<dbReference type="InterPro" id="IPR000073">
    <property type="entry name" value="AB_hydrolase_1"/>
</dbReference>
<protein>
    <submittedName>
        <fullName evidence="2">Alpha/beta hydrolase</fullName>
    </submittedName>
</protein>
<dbReference type="PANTHER" id="PTHR43798:SF33">
    <property type="entry name" value="HYDROLASE, PUTATIVE (AFU_ORTHOLOGUE AFUA_2G14860)-RELATED"/>
    <property type="match status" value="1"/>
</dbReference>
<evidence type="ECO:0000259" key="1">
    <source>
        <dbReference type="Pfam" id="PF12697"/>
    </source>
</evidence>
<dbReference type="InterPro" id="IPR050266">
    <property type="entry name" value="AB_hydrolase_sf"/>
</dbReference>
<keyword evidence="2" id="KW-0378">Hydrolase</keyword>
<name>A0ABW9FUW9_9NOCA</name>